<dbReference type="Gene3D" id="1.20.1250.20">
    <property type="entry name" value="MFS general substrate transporter like domains"/>
    <property type="match status" value="1"/>
</dbReference>
<dbReference type="InterPro" id="IPR036259">
    <property type="entry name" value="MFS_trans_sf"/>
</dbReference>
<evidence type="ECO:0000256" key="2">
    <source>
        <dbReference type="ARBA" id="ARBA00022448"/>
    </source>
</evidence>
<evidence type="ECO:0000256" key="1">
    <source>
        <dbReference type="ARBA" id="ARBA00004141"/>
    </source>
</evidence>
<evidence type="ECO:0000256" key="5">
    <source>
        <dbReference type="ARBA" id="ARBA00023136"/>
    </source>
</evidence>
<protein>
    <recommendedName>
        <fullName evidence="9">Major facilitator superfamily (MFS) profile domain-containing protein</fullName>
    </recommendedName>
</protein>
<dbReference type="EMBL" id="MCFD01000003">
    <property type="protein sequence ID" value="ORX72393.1"/>
    <property type="molecule type" value="Genomic_DNA"/>
</dbReference>
<dbReference type="InterPro" id="IPR050930">
    <property type="entry name" value="MFS_Vesicular_Transporter"/>
</dbReference>
<dbReference type="AlphaFoldDB" id="A0A1Y1WFU4"/>
<organism evidence="7 8">
    <name type="scientific">Linderina pennispora</name>
    <dbReference type="NCBI Taxonomy" id="61395"/>
    <lineage>
        <taxon>Eukaryota</taxon>
        <taxon>Fungi</taxon>
        <taxon>Fungi incertae sedis</taxon>
        <taxon>Zoopagomycota</taxon>
        <taxon>Kickxellomycotina</taxon>
        <taxon>Kickxellomycetes</taxon>
        <taxon>Kickxellales</taxon>
        <taxon>Kickxellaceae</taxon>
        <taxon>Linderina</taxon>
    </lineage>
</organism>
<keyword evidence="5 6" id="KW-0472">Membrane</keyword>
<keyword evidence="2" id="KW-0813">Transport</keyword>
<evidence type="ECO:0000256" key="6">
    <source>
        <dbReference type="SAM" id="Phobius"/>
    </source>
</evidence>
<evidence type="ECO:0000256" key="4">
    <source>
        <dbReference type="ARBA" id="ARBA00022989"/>
    </source>
</evidence>
<evidence type="ECO:0000313" key="7">
    <source>
        <dbReference type="EMBL" id="ORX72393.1"/>
    </source>
</evidence>
<name>A0A1Y1WFU4_9FUNG</name>
<feature type="transmembrane region" description="Helical" evidence="6">
    <location>
        <begin position="6"/>
        <end position="26"/>
    </location>
</feature>
<dbReference type="GeneID" id="63803556"/>
<dbReference type="OrthoDB" id="5086884at2759"/>
<feature type="transmembrane region" description="Helical" evidence="6">
    <location>
        <begin position="67"/>
        <end position="87"/>
    </location>
</feature>
<gene>
    <name evidence="7" type="ORF">DL89DRAFT_265956</name>
</gene>
<dbReference type="PANTHER" id="PTHR23506:SF23">
    <property type="entry name" value="GH10249P"/>
    <property type="match status" value="1"/>
</dbReference>
<dbReference type="SUPFAM" id="SSF103473">
    <property type="entry name" value="MFS general substrate transporter"/>
    <property type="match status" value="1"/>
</dbReference>
<dbReference type="Proteomes" id="UP000193922">
    <property type="component" value="Unassembled WGS sequence"/>
</dbReference>
<feature type="transmembrane region" description="Helical" evidence="6">
    <location>
        <begin position="129"/>
        <end position="151"/>
    </location>
</feature>
<dbReference type="PANTHER" id="PTHR23506">
    <property type="entry name" value="GH10249P"/>
    <property type="match status" value="1"/>
</dbReference>
<sequence>MSASQIGLFVAIVLSVPMGWTVDWMLRRFGEGIRPFIVLAGLALTSSSVLLMGFCTTFTMVLGANTWLAIVILIVNIPVMSSFGDFVNSLGLNSMAQSYGIYNAFWALASTIAPPIATTLYTRIGYRSTVAGLLTGLCIVCSVLIMAEPLWRLCKRAMRTVVERK</sequence>
<keyword evidence="4 6" id="KW-1133">Transmembrane helix</keyword>
<feature type="transmembrane region" description="Helical" evidence="6">
    <location>
        <begin position="38"/>
        <end position="61"/>
    </location>
</feature>
<comment type="caution">
    <text evidence="7">The sequence shown here is derived from an EMBL/GenBank/DDBJ whole genome shotgun (WGS) entry which is preliminary data.</text>
</comment>
<dbReference type="RefSeq" id="XP_040745817.1">
    <property type="nucleotide sequence ID" value="XM_040886908.1"/>
</dbReference>
<comment type="subcellular location">
    <subcellularLocation>
        <location evidence="1">Membrane</location>
        <topology evidence="1">Multi-pass membrane protein</topology>
    </subcellularLocation>
</comment>
<feature type="transmembrane region" description="Helical" evidence="6">
    <location>
        <begin position="99"/>
        <end position="117"/>
    </location>
</feature>
<proteinExistence type="predicted"/>
<reference evidence="7 8" key="1">
    <citation type="submission" date="2016-07" db="EMBL/GenBank/DDBJ databases">
        <title>Pervasive Adenine N6-methylation of Active Genes in Fungi.</title>
        <authorList>
            <consortium name="DOE Joint Genome Institute"/>
            <person name="Mondo S.J."/>
            <person name="Dannebaum R.O."/>
            <person name="Kuo R.C."/>
            <person name="Labutti K."/>
            <person name="Haridas S."/>
            <person name="Kuo A."/>
            <person name="Salamov A."/>
            <person name="Ahrendt S.R."/>
            <person name="Lipzen A."/>
            <person name="Sullivan W."/>
            <person name="Andreopoulos W.B."/>
            <person name="Clum A."/>
            <person name="Lindquist E."/>
            <person name="Daum C."/>
            <person name="Ramamoorthy G.K."/>
            <person name="Gryganskyi A."/>
            <person name="Culley D."/>
            <person name="Magnuson J.K."/>
            <person name="James T.Y."/>
            <person name="O'Malley M.A."/>
            <person name="Stajich J.E."/>
            <person name="Spatafora J.W."/>
            <person name="Visel A."/>
            <person name="Grigoriev I.V."/>
        </authorList>
    </citation>
    <scope>NUCLEOTIDE SEQUENCE [LARGE SCALE GENOMIC DNA]</scope>
    <source>
        <strain evidence="7 8">ATCC 12442</strain>
    </source>
</reference>
<evidence type="ECO:0000256" key="3">
    <source>
        <dbReference type="ARBA" id="ARBA00022692"/>
    </source>
</evidence>
<evidence type="ECO:0000313" key="8">
    <source>
        <dbReference type="Proteomes" id="UP000193922"/>
    </source>
</evidence>
<keyword evidence="8" id="KW-1185">Reference proteome</keyword>
<accession>A0A1Y1WFU4</accession>
<evidence type="ECO:0008006" key="9">
    <source>
        <dbReference type="Google" id="ProtNLM"/>
    </source>
</evidence>
<keyword evidence="3 6" id="KW-0812">Transmembrane</keyword>
<dbReference type="GO" id="GO:0016020">
    <property type="term" value="C:membrane"/>
    <property type="evidence" value="ECO:0007669"/>
    <property type="project" value="UniProtKB-SubCell"/>
</dbReference>